<evidence type="ECO:0000256" key="1">
    <source>
        <dbReference type="SAM" id="Phobius"/>
    </source>
</evidence>
<protein>
    <submittedName>
        <fullName evidence="2">Uncharacterized protein</fullName>
    </submittedName>
</protein>
<gene>
    <name evidence="2" type="ORF">GCM10011383_26110</name>
</gene>
<sequence>MLLKNILRRNYMEEFFGWLVQVFMEGVVEYFLPSVVFGVIGFSYLHLRYWSKVQVQQVLVREYDNSYSNAGRVVVLNTVAAIGILLVLGFMIGAPVLHWLG</sequence>
<dbReference type="EMBL" id="BMHT01000004">
    <property type="protein sequence ID" value="GGF13665.1"/>
    <property type="molecule type" value="Genomic_DNA"/>
</dbReference>
<dbReference type="Proteomes" id="UP000632273">
    <property type="component" value="Unassembled WGS sequence"/>
</dbReference>
<keyword evidence="1" id="KW-0812">Transmembrane</keyword>
<reference evidence="3" key="1">
    <citation type="journal article" date="2019" name="Int. J. Syst. Evol. Microbiol.">
        <title>The Global Catalogue of Microorganisms (GCM) 10K type strain sequencing project: providing services to taxonomists for standard genome sequencing and annotation.</title>
        <authorList>
            <consortium name="The Broad Institute Genomics Platform"/>
            <consortium name="The Broad Institute Genome Sequencing Center for Infectious Disease"/>
            <person name="Wu L."/>
            <person name="Ma J."/>
        </authorList>
    </citation>
    <scope>NUCLEOTIDE SEQUENCE [LARGE SCALE GENOMIC DNA]</scope>
    <source>
        <strain evidence="3">CGMCC 1.15197</strain>
    </source>
</reference>
<feature type="transmembrane region" description="Helical" evidence="1">
    <location>
        <begin position="30"/>
        <end position="47"/>
    </location>
</feature>
<keyword evidence="1" id="KW-0472">Membrane</keyword>
<organism evidence="2 3">
    <name type="scientific">Hymenobacter cavernae</name>
    <dbReference type="NCBI Taxonomy" id="2044852"/>
    <lineage>
        <taxon>Bacteria</taxon>
        <taxon>Pseudomonadati</taxon>
        <taxon>Bacteroidota</taxon>
        <taxon>Cytophagia</taxon>
        <taxon>Cytophagales</taxon>
        <taxon>Hymenobacteraceae</taxon>
        <taxon>Hymenobacter</taxon>
    </lineage>
</organism>
<evidence type="ECO:0000313" key="3">
    <source>
        <dbReference type="Proteomes" id="UP000632273"/>
    </source>
</evidence>
<evidence type="ECO:0000313" key="2">
    <source>
        <dbReference type="EMBL" id="GGF13665.1"/>
    </source>
</evidence>
<comment type="caution">
    <text evidence="2">The sequence shown here is derived from an EMBL/GenBank/DDBJ whole genome shotgun (WGS) entry which is preliminary data.</text>
</comment>
<keyword evidence="1" id="KW-1133">Transmembrane helix</keyword>
<proteinExistence type="predicted"/>
<feature type="transmembrane region" description="Helical" evidence="1">
    <location>
        <begin position="74"/>
        <end position="100"/>
    </location>
</feature>
<keyword evidence="3" id="KW-1185">Reference proteome</keyword>
<accession>A0ABQ1UAT0</accession>
<name>A0ABQ1UAT0_9BACT</name>